<reference evidence="2" key="2">
    <citation type="submission" date="2015-01" db="EMBL/GenBank/DDBJ databases">
        <title>Evolutionary Origins and Diversification of the Mycorrhizal Mutualists.</title>
        <authorList>
            <consortium name="DOE Joint Genome Institute"/>
            <consortium name="Mycorrhizal Genomics Consortium"/>
            <person name="Kohler A."/>
            <person name="Kuo A."/>
            <person name="Nagy L.G."/>
            <person name="Floudas D."/>
            <person name="Copeland A."/>
            <person name="Barry K.W."/>
            <person name="Cichocki N."/>
            <person name="Veneault-Fourrey C."/>
            <person name="LaButti K."/>
            <person name="Lindquist E.A."/>
            <person name="Lipzen A."/>
            <person name="Lundell T."/>
            <person name="Morin E."/>
            <person name="Murat C."/>
            <person name="Riley R."/>
            <person name="Ohm R."/>
            <person name="Sun H."/>
            <person name="Tunlid A."/>
            <person name="Henrissat B."/>
            <person name="Grigoriev I.V."/>
            <person name="Hibbett D.S."/>
            <person name="Martin F."/>
        </authorList>
    </citation>
    <scope>NUCLEOTIDE SEQUENCE [LARGE SCALE GENOMIC DNA]</scope>
    <source>
        <strain evidence="2">Marx 270</strain>
    </source>
</reference>
<proteinExistence type="predicted"/>
<evidence type="ECO:0000313" key="1">
    <source>
        <dbReference type="EMBL" id="KIO01151.1"/>
    </source>
</evidence>
<dbReference type="InParanoid" id="A0A0C3P0X8"/>
<accession>A0A0C3P0X8</accession>
<organism evidence="1 2">
    <name type="scientific">Pisolithus tinctorius Marx 270</name>
    <dbReference type="NCBI Taxonomy" id="870435"/>
    <lineage>
        <taxon>Eukaryota</taxon>
        <taxon>Fungi</taxon>
        <taxon>Dikarya</taxon>
        <taxon>Basidiomycota</taxon>
        <taxon>Agaricomycotina</taxon>
        <taxon>Agaricomycetes</taxon>
        <taxon>Agaricomycetidae</taxon>
        <taxon>Boletales</taxon>
        <taxon>Sclerodermatineae</taxon>
        <taxon>Pisolithaceae</taxon>
        <taxon>Pisolithus</taxon>
    </lineage>
</organism>
<dbReference type="OrthoDB" id="2633392at2759"/>
<evidence type="ECO:0008006" key="3">
    <source>
        <dbReference type="Google" id="ProtNLM"/>
    </source>
</evidence>
<dbReference type="Proteomes" id="UP000054217">
    <property type="component" value="Unassembled WGS sequence"/>
</dbReference>
<dbReference type="HOGENOM" id="CLU_018003_3_0_1"/>
<name>A0A0C3P0X8_PISTI</name>
<sequence>MANTHVSVNKGQKPCTTKVYAERCHFEGMQGDIILVDTPSFYTYIRPDGEKTVKKWIDSNYIQPKGAGILYMHNIASNPLDPNLEVSRHFSAFRRTCPQGHAPSVVRVVPTVALGSTLSAEKINASMTRLRYQADSIGASILGMPFDGKPGTAWEVVQELLNQIMRYGGENPRGE</sequence>
<dbReference type="EMBL" id="KN831991">
    <property type="protein sequence ID" value="KIO01151.1"/>
    <property type="molecule type" value="Genomic_DNA"/>
</dbReference>
<reference evidence="1 2" key="1">
    <citation type="submission" date="2014-04" db="EMBL/GenBank/DDBJ databases">
        <authorList>
            <consortium name="DOE Joint Genome Institute"/>
            <person name="Kuo A."/>
            <person name="Kohler A."/>
            <person name="Costa M.D."/>
            <person name="Nagy L.G."/>
            <person name="Floudas D."/>
            <person name="Copeland A."/>
            <person name="Barry K.W."/>
            <person name="Cichocki N."/>
            <person name="Veneault-Fourrey C."/>
            <person name="LaButti K."/>
            <person name="Lindquist E.A."/>
            <person name="Lipzen A."/>
            <person name="Lundell T."/>
            <person name="Morin E."/>
            <person name="Murat C."/>
            <person name="Sun H."/>
            <person name="Tunlid A."/>
            <person name="Henrissat B."/>
            <person name="Grigoriev I.V."/>
            <person name="Hibbett D.S."/>
            <person name="Martin F."/>
            <person name="Nordberg H.P."/>
            <person name="Cantor M.N."/>
            <person name="Hua S.X."/>
        </authorList>
    </citation>
    <scope>NUCLEOTIDE SEQUENCE [LARGE SCALE GENOMIC DNA]</scope>
    <source>
        <strain evidence="1 2">Marx 270</strain>
    </source>
</reference>
<evidence type="ECO:0000313" key="2">
    <source>
        <dbReference type="Proteomes" id="UP000054217"/>
    </source>
</evidence>
<dbReference type="AlphaFoldDB" id="A0A0C3P0X8"/>
<gene>
    <name evidence="1" type="ORF">M404DRAFT_1003426</name>
</gene>
<protein>
    <recommendedName>
        <fullName evidence="3">G domain-containing protein</fullName>
    </recommendedName>
</protein>
<keyword evidence="2" id="KW-1185">Reference proteome</keyword>